<dbReference type="PROSITE" id="PS50985">
    <property type="entry name" value="GRAS"/>
    <property type="match status" value="1"/>
</dbReference>
<feature type="compositionally biased region" description="Polar residues" evidence="3">
    <location>
        <begin position="23"/>
        <end position="34"/>
    </location>
</feature>
<dbReference type="EMBL" id="OZ019911">
    <property type="protein sequence ID" value="CAK9213701.1"/>
    <property type="molecule type" value="Genomic_DNA"/>
</dbReference>
<gene>
    <name evidence="4" type="ORF">CSSPTR1EN2_LOCUS11891</name>
</gene>
<evidence type="ECO:0000313" key="4">
    <source>
        <dbReference type="EMBL" id="CAK9213701.1"/>
    </source>
</evidence>
<proteinExistence type="predicted"/>
<keyword evidence="5" id="KW-1185">Reference proteome</keyword>
<reference evidence="4" key="1">
    <citation type="submission" date="2024-02" db="EMBL/GenBank/DDBJ databases">
        <authorList>
            <consortium name="ELIXIR-Norway"/>
            <consortium name="Elixir Norway"/>
        </authorList>
    </citation>
    <scope>NUCLEOTIDE SEQUENCE</scope>
</reference>
<keyword evidence="1" id="KW-0805">Transcription regulation</keyword>
<organism evidence="4 5">
    <name type="scientific">Sphagnum troendelagicum</name>
    <dbReference type="NCBI Taxonomy" id="128251"/>
    <lineage>
        <taxon>Eukaryota</taxon>
        <taxon>Viridiplantae</taxon>
        <taxon>Streptophyta</taxon>
        <taxon>Embryophyta</taxon>
        <taxon>Bryophyta</taxon>
        <taxon>Sphagnophytina</taxon>
        <taxon>Sphagnopsida</taxon>
        <taxon>Sphagnales</taxon>
        <taxon>Sphagnaceae</taxon>
        <taxon>Sphagnum</taxon>
    </lineage>
</organism>
<keyword evidence="2" id="KW-0804">Transcription</keyword>
<accession>A0ABP0U5X3</accession>
<name>A0ABP0U5X3_9BRYO</name>
<feature type="region of interest" description="Disordered" evidence="3">
    <location>
        <begin position="1"/>
        <end position="34"/>
    </location>
</feature>
<sequence>MDRLLSSLGSFSPLDQEGRSELDTSGGSSPSRSVDTILAVDPAALYPAVSHDPPTAGMQLHQAAGLITRPSSTSITSGTRAYNTSTARAGAEHMAISQPVGTVSAQASISLFNLDTPTSFDLQERSQYHSSPRLQDEWSEQLLSPDQRSSGSLTPGIACQAGEAGNVGRTGMVEEFSNPAFIGPSTTAASGSRSTDQLELPSTSGHWAPNLLLECARAVAVNDTLRAQNLMSGLNELASPYGDCDQRLASYFLQALFCKITGTGLSCHRILRAAAEKSYSFESLRKMILDFQEASPWTTFGHVACNGALLEAFEGETSIHIVDISSTFCTQWPTLLEALATRAEGAPNVRLSAIVVSKEESAMQIMHQIMMRLDRFARLMGVPFEYSVTQLPQLERLQFAPGSALELRQDEALAINCIHTLHQVPVEELTTITGQAAGGRNNITDIQYSSPRDQILYTFRDANPKVVTIVEDEVDLVSPDFMSCFCEALRFYWLLFDSLDESFPRASKERLMLERAHARNMVNLLACDEATERSQRQQKGVDWARRLSHIGLSHSPFSEDVVGDVRALLRRYKEGWGFTTDENGLYLTWKDQPVICASAWKSDSESSFS</sequence>
<protein>
    <submittedName>
        <fullName evidence="4">Uncharacterized protein</fullName>
    </submittedName>
</protein>
<dbReference type="InterPro" id="IPR005202">
    <property type="entry name" value="TF_GRAS"/>
</dbReference>
<evidence type="ECO:0000256" key="3">
    <source>
        <dbReference type="SAM" id="MobiDB-lite"/>
    </source>
</evidence>
<evidence type="ECO:0000256" key="2">
    <source>
        <dbReference type="ARBA" id="ARBA00023163"/>
    </source>
</evidence>
<evidence type="ECO:0000256" key="1">
    <source>
        <dbReference type="ARBA" id="ARBA00023015"/>
    </source>
</evidence>
<evidence type="ECO:0000313" key="5">
    <source>
        <dbReference type="Proteomes" id="UP001497512"/>
    </source>
</evidence>
<dbReference type="Pfam" id="PF03514">
    <property type="entry name" value="GRAS"/>
    <property type="match status" value="1"/>
</dbReference>
<dbReference type="PANTHER" id="PTHR31636">
    <property type="entry name" value="OSJNBA0084A10.13 PROTEIN-RELATED"/>
    <property type="match status" value="1"/>
</dbReference>
<dbReference type="Proteomes" id="UP001497512">
    <property type="component" value="Chromosome 19"/>
</dbReference>